<accession>A0A517Z9T0</accession>
<evidence type="ECO:0000313" key="1">
    <source>
        <dbReference type="EMBL" id="QDU39248.1"/>
    </source>
</evidence>
<dbReference type="AlphaFoldDB" id="A0A517Z9T0"/>
<dbReference type="RefSeq" id="WP_145370453.1">
    <property type="nucleotide sequence ID" value="NZ_CP036275.1"/>
</dbReference>
<dbReference type="KEGG" id="mri:Mal4_35850"/>
<proteinExistence type="predicted"/>
<evidence type="ECO:0000313" key="2">
    <source>
        <dbReference type="Proteomes" id="UP000320496"/>
    </source>
</evidence>
<reference evidence="1 2" key="1">
    <citation type="submission" date="2019-02" db="EMBL/GenBank/DDBJ databases">
        <title>Deep-cultivation of Planctomycetes and their phenomic and genomic characterization uncovers novel biology.</title>
        <authorList>
            <person name="Wiegand S."/>
            <person name="Jogler M."/>
            <person name="Boedeker C."/>
            <person name="Pinto D."/>
            <person name="Vollmers J."/>
            <person name="Rivas-Marin E."/>
            <person name="Kohn T."/>
            <person name="Peeters S.H."/>
            <person name="Heuer A."/>
            <person name="Rast P."/>
            <person name="Oberbeckmann S."/>
            <person name="Bunk B."/>
            <person name="Jeske O."/>
            <person name="Meyerdierks A."/>
            <person name="Storesund J.E."/>
            <person name="Kallscheuer N."/>
            <person name="Luecker S."/>
            <person name="Lage O.M."/>
            <person name="Pohl T."/>
            <person name="Merkel B.J."/>
            <person name="Hornburger P."/>
            <person name="Mueller R.-W."/>
            <person name="Bruemmer F."/>
            <person name="Labrenz M."/>
            <person name="Spormann A.M."/>
            <person name="Op den Camp H."/>
            <person name="Overmann J."/>
            <person name="Amann R."/>
            <person name="Jetten M.S.M."/>
            <person name="Mascher T."/>
            <person name="Medema M.H."/>
            <person name="Devos D.P."/>
            <person name="Kaster A.-K."/>
            <person name="Ovreas L."/>
            <person name="Rohde M."/>
            <person name="Galperin M.Y."/>
            <person name="Jogler C."/>
        </authorList>
    </citation>
    <scope>NUCLEOTIDE SEQUENCE [LARGE SCALE GENOMIC DNA]</scope>
    <source>
        <strain evidence="1 2">Mal4</strain>
    </source>
</reference>
<gene>
    <name evidence="1" type="ORF">Mal4_35850</name>
</gene>
<organism evidence="1 2">
    <name type="scientific">Maioricimonas rarisocia</name>
    <dbReference type="NCBI Taxonomy" id="2528026"/>
    <lineage>
        <taxon>Bacteria</taxon>
        <taxon>Pseudomonadati</taxon>
        <taxon>Planctomycetota</taxon>
        <taxon>Planctomycetia</taxon>
        <taxon>Planctomycetales</taxon>
        <taxon>Planctomycetaceae</taxon>
        <taxon>Maioricimonas</taxon>
    </lineage>
</organism>
<name>A0A517Z9T0_9PLAN</name>
<protein>
    <submittedName>
        <fullName evidence="1">Uncharacterized protein</fullName>
    </submittedName>
</protein>
<dbReference type="EMBL" id="CP036275">
    <property type="protein sequence ID" value="QDU39248.1"/>
    <property type="molecule type" value="Genomic_DNA"/>
</dbReference>
<dbReference type="Proteomes" id="UP000320496">
    <property type="component" value="Chromosome"/>
</dbReference>
<sequence length="164" mass="18602">MDYHLKPLGKTCAATGEPLEPGSQCFSVVVEEEGQLVRRDYSEEGWTGPPEGTVGQWRCRVPEAQPQKPKTVDPDSMMQYFEQLVEDANPAQARLCYVLALFLLQRRRLRLDGSRSEGNIEYLQLSGSHAEGPYEIVDQQLSQDEITRLQAELNQYLEQEWAAA</sequence>
<dbReference type="OrthoDB" id="272345at2"/>
<keyword evidence="2" id="KW-1185">Reference proteome</keyword>